<dbReference type="Gene3D" id="3.40.1790.10">
    <property type="entry name" value="Indigoidine synthase domain"/>
    <property type="match status" value="1"/>
</dbReference>
<keyword evidence="4" id="KW-0456">Lyase</keyword>
<dbReference type="PANTHER" id="PTHR42909:SF1">
    <property type="entry name" value="CARBOHYDRATE KINASE PFKB DOMAIN-CONTAINING PROTEIN"/>
    <property type="match status" value="1"/>
</dbReference>
<dbReference type="GO" id="GO:0016798">
    <property type="term" value="F:hydrolase activity, acting on glycosyl bonds"/>
    <property type="evidence" value="ECO:0007669"/>
    <property type="project" value="UniProtKB-KW"/>
</dbReference>
<keyword evidence="1" id="KW-0479">Metal-binding</keyword>
<evidence type="ECO:0000256" key="6">
    <source>
        <dbReference type="SAM" id="MobiDB-lite"/>
    </source>
</evidence>
<evidence type="ECO:0000256" key="5">
    <source>
        <dbReference type="ARBA" id="ARBA00023295"/>
    </source>
</evidence>
<evidence type="ECO:0000256" key="1">
    <source>
        <dbReference type="ARBA" id="ARBA00022723"/>
    </source>
</evidence>
<dbReference type="EMBL" id="JAVFHQ010000101">
    <property type="protein sequence ID" value="KAK4539319.1"/>
    <property type="molecule type" value="Genomic_DNA"/>
</dbReference>
<dbReference type="Gene3D" id="3.40.1190.20">
    <property type="match status" value="1"/>
</dbReference>
<name>A0AAV9J366_9PEZI</name>
<keyword evidence="5" id="KW-0326">Glycosidase</keyword>
<evidence type="ECO:0000256" key="2">
    <source>
        <dbReference type="ARBA" id="ARBA00022801"/>
    </source>
</evidence>
<organism evidence="8 9">
    <name type="scientific">Oleoguttula mirabilis</name>
    <dbReference type="NCBI Taxonomy" id="1507867"/>
    <lineage>
        <taxon>Eukaryota</taxon>
        <taxon>Fungi</taxon>
        <taxon>Dikarya</taxon>
        <taxon>Ascomycota</taxon>
        <taxon>Pezizomycotina</taxon>
        <taxon>Dothideomycetes</taxon>
        <taxon>Dothideomycetidae</taxon>
        <taxon>Mycosphaerellales</taxon>
        <taxon>Teratosphaeriaceae</taxon>
        <taxon>Oleoguttula</taxon>
    </lineage>
</organism>
<evidence type="ECO:0000259" key="7">
    <source>
        <dbReference type="Pfam" id="PF00294"/>
    </source>
</evidence>
<dbReference type="CDD" id="cd01941">
    <property type="entry name" value="YeiC_kinase_like"/>
    <property type="match status" value="1"/>
</dbReference>
<dbReference type="InterPro" id="IPR007342">
    <property type="entry name" value="PsuG"/>
</dbReference>
<sequence>MASLPWACRACRAAAGTRRRLHTPATSTRSISTDSRFFHVSEEVRQAIAERRPVVALESTIYTHGFPYPANLSLASRLESLVRINGGVPATIGILDGVARVGMGAEELIRLVSSAGQPGLLKVSRRDLGFVCGLTGADGKALNGGTTVSATMILAHMAGIRVFATGGLGGVHRGAEQSMDVSADLTELGRTPVAVISSGCKSFLDIPKTLEYLETQGVAVATFADGREGAVDFPAFWSRDSGVASPMVVRCETEAARVIHAHTSLGLQSGLHFANPIPAQHSIPQQDMEAAIYEALNKATSAGATGAASTPYILAKIKELTGDRSVVANRALVEANVIRGTRVAVALRTLESEEADRPDRPESQVVGPGASDFTSTGVSLGIGAPGGMYTLVPASTSTTATAPEPPTASATTSITDRPADIFVAGSLNVDLSCDFAPRAGSSTHTPELQTSNPATIAQSLGGVAHNVARAAHLMGASVRLCSAVGDDLAGKAALDALAASDMSAAGVKTLPAASGSRTSQYVAINDRNKDLVLAMADVSILEDTAEDSALSQTFANFWLPQLQRARPTHLALDANWAPQHLGRWLAAGQSIGAHIAFEPVSTAKAAALFHLPQPYTLAVYPHASVHLATPNTHELAALYHAARASGAFERDDWWHVIDALGIPATGARVQLALATSSALVDQGVPQQTLQLLPFIPCICTKLGAQGVLLTQLLAANDPRLRSGEDAPYILSRCTNGTEDTALGVGGVYMRLFPAVEHVAAEAIVSVNGVGDTFAGTLLAGLAKRGPGARVEGLVDVAQRAAVLTLKSRESVSPGLGTLGRLL</sequence>
<keyword evidence="9" id="KW-1185">Reference proteome</keyword>
<accession>A0AAV9J366</accession>
<evidence type="ECO:0000313" key="9">
    <source>
        <dbReference type="Proteomes" id="UP001324427"/>
    </source>
</evidence>
<protein>
    <recommendedName>
        <fullName evidence="7">Carbohydrate kinase PfkB domain-containing protein</fullName>
    </recommendedName>
</protein>
<evidence type="ECO:0000256" key="3">
    <source>
        <dbReference type="ARBA" id="ARBA00023211"/>
    </source>
</evidence>
<dbReference type="InterPro" id="IPR029056">
    <property type="entry name" value="Ribokinase-like"/>
</dbReference>
<keyword evidence="3" id="KW-0464">Manganese</keyword>
<proteinExistence type="inferred from homology"/>
<dbReference type="GO" id="GO:0004730">
    <property type="term" value="F:pseudouridylate synthase activity"/>
    <property type="evidence" value="ECO:0007669"/>
    <property type="project" value="InterPro"/>
</dbReference>
<dbReference type="Pfam" id="PF00294">
    <property type="entry name" value="PfkB"/>
    <property type="match status" value="1"/>
</dbReference>
<evidence type="ECO:0000256" key="4">
    <source>
        <dbReference type="ARBA" id="ARBA00023239"/>
    </source>
</evidence>
<dbReference type="PANTHER" id="PTHR42909">
    <property type="entry name" value="ZGC:136858"/>
    <property type="match status" value="1"/>
</dbReference>
<dbReference type="AlphaFoldDB" id="A0AAV9J366"/>
<dbReference type="InterPro" id="IPR011611">
    <property type="entry name" value="PfkB_dom"/>
</dbReference>
<reference evidence="8 9" key="1">
    <citation type="submission" date="2021-11" db="EMBL/GenBank/DDBJ databases">
        <title>Black yeast isolated from Biological Soil Crust.</title>
        <authorList>
            <person name="Kurbessoian T."/>
        </authorList>
    </citation>
    <scope>NUCLEOTIDE SEQUENCE [LARGE SCALE GENOMIC DNA]</scope>
    <source>
        <strain evidence="8 9">CCFEE 5522</strain>
    </source>
</reference>
<dbReference type="GO" id="GO:0005737">
    <property type="term" value="C:cytoplasm"/>
    <property type="evidence" value="ECO:0007669"/>
    <property type="project" value="TreeGrafter"/>
</dbReference>
<dbReference type="GO" id="GO:0046872">
    <property type="term" value="F:metal ion binding"/>
    <property type="evidence" value="ECO:0007669"/>
    <property type="project" value="UniProtKB-KW"/>
</dbReference>
<dbReference type="HAMAP" id="MF_01876">
    <property type="entry name" value="PsiMP_glycosidase"/>
    <property type="match status" value="1"/>
</dbReference>
<feature type="region of interest" description="Disordered" evidence="6">
    <location>
        <begin position="352"/>
        <end position="372"/>
    </location>
</feature>
<gene>
    <name evidence="8" type="ORF">LTR36_000781</name>
</gene>
<comment type="caution">
    <text evidence="8">The sequence shown here is derived from an EMBL/GenBank/DDBJ whole genome shotgun (WGS) entry which is preliminary data.</text>
</comment>
<evidence type="ECO:0000313" key="8">
    <source>
        <dbReference type="EMBL" id="KAK4539319.1"/>
    </source>
</evidence>
<dbReference type="InterPro" id="IPR022830">
    <property type="entry name" value="Indigdn_synthA-like"/>
</dbReference>
<feature type="domain" description="Carbohydrate kinase PfkB" evidence="7">
    <location>
        <begin position="442"/>
        <end position="642"/>
    </location>
</feature>
<keyword evidence="2" id="KW-0378">Hydrolase</keyword>
<dbReference type="SUPFAM" id="SSF110581">
    <property type="entry name" value="Indigoidine synthase A-like"/>
    <property type="match status" value="1"/>
</dbReference>
<dbReference type="SUPFAM" id="SSF53613">
    <property type="entry name" value="Ribokinase-like"/>
    <property type="match status" value="1"/>
</dbReference>
<dbReference type="Proteomes" id="UP001324427">
    <property type="component" value="Unassembled WGS sequence"/>
</dbReference>
<dbReference type="Pfam" id="PF04227">
    <property type="entry name" value="Indigoidine_A"/>
    <property type="match status" value="1"/>
</dbReference>